<dbReference type="SUPFAM" id="SSF51126">
    <property type="entry name" value="Pectin lyase-like"/>
    <property type="match status" value="1"/>
</dbReference>
<dbReference type="GO" id="GO:0005576">
    <property type="term" value="C:extracellular region"/>
    <property type="evidence" value="ECO:0007669"/>
    <property type="project" value="UniProtKB-SubCell"/>
</dbReference>
<dbReference type="InterPro" id="IPR050909">
    <property type="entry name" value="Bact_Autotransporter_VF"/>
</dbReference>
<dbReference type="NCBIfam" id="TIGR01901">
    <property type="entry name" value="adhes_NPXG"/>
    <property type="match status" value="1"/>
</dbReference>
<dbReference type="Gene3D" id="2.160.20.10">
    <property type="entry name" value="Single-stranded right-handed beta-helix, Pectin lyase-like"/>
    <property type="match status" value="1"/>
</dbReference>
<evidence type="ECO:0000259" key="5">
    <source>
        <dbReference type="SMART" id="SM00912"/>
    </source>
</evidence>
<dbReference type="SMART" id="SM00912">
    <property type="entry name" value="Haemagg_act"/>
    <property type="match status" value="1"/>
</dbReference>
<keyword evidence="2" id="KW-0964">Secreted</keyword>
<accession>A0A6L3MYV9</accession>
<dbReference type="InterPro" id="IPR012334">
    <property type="entry name" value="Pectin_lyas_fold"/>
</dbReference>
<dbReference type="Pfam" id="PF05860">
    <property type="entry name" value="TPS"/>
    <property type="match status" value="1"/>
</dbReference>
<dbReference type="InterPro" id="IPR011050">
    <property type="entry name" value="Pectin_lyase_fold/virulence"/>
</dbReference>
<dbReference type="Pfam" id="PF07581">
    <property type="entry name" value="Glug"/>
    <property type="match status" value="1"/>
</dbReference>
<organism evidence="6 7">
    <name type="scientific">Burkholderia stagnalis</name>
    <dbReference type="NCBI Taxonomy" id="1503054"/>
    <lineage>
        <taxon>Bacteria</taxon>
        <taxon>Pseudomonadati</taxon>
        <taxon>Pseudomonadota</taxon>
        <taxon>Betaproteobacteria</taxon>
        <taxon>Burkholderiales</taxon>
        <taxon>Burkholderiaceae</taxon>
        <taxon>Burkholderia</taxon>
        <taxon>Burkholderia cepacia complex</taxon>
    </lineage>
</organism>
<dbReference type="Gene3D" id="2.160.20.110">
    <property type="match status" value="2"/>
</dbReference>
<keyword evidence="4" id="KW-0472">Membrane</keyword>
<proteinExistence type="predicted"/>
<keyword evidence="4" id="KW-0812">Transmembrane</keyword>
<feature type="transmembrane region" description="Helical" evidence="4">
    <location>
        <begin position="34"/>
        <end position="53"/>
    </location>
</feature>
<comment type="subcellular location">
    <subcellularLocation>
        <location evidence="1">Secreted</location>
    </subcellularLocation>
</comment>
<feature type="domain" description="Filamentous haemagglutinin FhaB/tRNA nuclease CdiA-like TPS" evidence="5">
    <location>
        <begin position="50"/>
        <end position="164"/>
    </location>
</feature>
<name>A0A6L3MYV9_9BURK</name>
<dbReference type="Proteomes" id="UP000473470">
    <property type="component" value="Unassembled WGS sequence"/>
</dbReference>
<comment type="caution">
    <text evidence="6">The sequence shown here is derived from an EMBL/GenBank/DDBJ whole genome shotgun (WGS) entry which is preliminary data.</text>
</comment>
<evidence type="ECO:0000256" key="4">
    <source>
        <dbReference type="SAM" id="Phobius"/>
    </source>
</evidence>
<dbReference type="PANTHER" id="PTHR12338">
    <property type="entry name" value="AUTOTRANSPORTER"/>
    <property type="match status" value="1"/>
</dbReference>
<dbReference type="PANTHER" id="PTHR12338:SF8">
    <property type="entry name" value="HEME_HEMOPEXIN-BINDING PROTEIN"/>
    <property type="match status" value="1"/>
</dbReference>
<evidence type="ECO:0000256" key="1">
    <source>
        <dbReference type="ARBA" id="ARBA00004613"/>
    </source>
</evidence>
<dbReference type="InterPro" id="IPR008638">
    <property type="entry name" value="FhaB/CdiA-like_TPS"/>
</dbReference>
<dbReference type="InterPro" id="IPR011493">
    <property type="entry name" value="GLUG"/>
</dbReference>
<keyword evidence="3" id="KW-0732">Signal</keyword>
<evidence type="ECO:0000256" key="3">
    <source>
        <dbReference type="ARBA" id="ARBA00022729"/>
    </source>
</evidence>
<gene>
    <name evidence="6" type="ORF">F7R25_11530</name>
</gene>
<dbReference type="AlphaFoldDB" id="A0A6L3MYV9"/>
<evidence type="ECO:0000313" key="7">
    <source>
        <dbReference type="Proteomes" id="UP000473470"/>
    </source>
</evidence>
<keyword evidence="4" id="KW-1133">Transmembrane helix</keyword>
<dbReference type="RefSeq" id="WP_059882998.1">
    <property type="nucleotide sequence ID" value="NZ_CABVPM010000092.1"/>
</dbReference>
<evidence type="ECO:0000256" key="2">
    <source>
        <dbReference type="ARBA" id="ARBA00022525"/>
    </source>
</evidence>
<dbReference type="InterPro" id="IPR024973">
    <property type="entry name" value="ESPR"/>
</dbReference>
<protein>
    <submittedName>
        <fullName evidence="6">Filamentous hemagglutinin N-terminal domain-containing protein</fullName>
    </submittedName>
</protein>
<sequence>MNKNYALVWNDSQGCWNVAGEGTRRRKKSGSSEVIRAAFAAFGIAALSPAYALPTGENIVSGSGDIVRSQDGRNMSINQHSDKLVTEWGAFGVNGGERLTFNQPSSTSIALNRVIGTSSSSIQGKIDANGRVFLVNPNGIVFGSGAQVNVGGLVASTRNITNEDFAAGNYRFAGDSVFSVINNGSITAAEGGSVALLGAKVHNQGTVTAQMGTVALGAGKDVTLNFDGNKLLSVQVNEGAVDALAANAGLLKADGGQVLMSARSANALLDTIVNNQGSIEAKTLRNIAGKIVLDGGEGGTVEVAGAMNASALTTPGNAGTIENRGANVKVALGAIVDTRASNGLTGVWRIESSDVDVAPNATMTGTIAADTLSRSLASTNVELAAMQGKVSVNGAVRWNSANRLTLASQQGDVALNRDVEASGANAHLEVNARKSARIGANVALTGTNAGLTLNYDDGYELGRGASVKLSGAGAGFDSNGFRYTVIQNGDQLQNIDRNLNGLYVLGNDLKGGWLFKEALTPIGGASAFNGVFDGLGNTISNVSIRSDSGAVGLFGMNTGRIANLNLANMTVWGSLWGSAMKIGGLVGENRGQVYNVSATGMDVGSSSASANAVGGLIGVNRGSVAKAYVSGTVTGNSMTRALGGLIGENSADRQLADVKNSTSAASVYGGGTNALIGGLIGVNRGGTITASSNVGSVSGAYVEADVGGLVGANLAGSIDGSFSTGSVQGGRSGSAGGLVGYNEGEIFTSYATGAVTGIGADSVGGFVGANQGKLANVRATGRVTGTSAAAIGGFAGTNGSSGSIDTAEAYGEVIGGAGRIGGFVGSNAGGVIAHSVARGKTTGGARSETGGFAGNNIGVLTNVEASGNTSGGTSSTVGGLVGVNGAGATGSIRVASATGDVSGGTSSTVGGLVGVNKDTIADARASGTVSSGWQSTLGGLIGINYGPVDRSLASGRIMPSGVLFWESTFGGLVGVNYGKFRGSAATGAAAAVQIAGINKGLIE</sequence>
<evidence type="ECO:0000313" key="6">
    <source>
        <dbReference type="EMBL" id="KAB0638719.1"/>
    </source>
</evidence>
<reference evidence="6 7" key="1">
    <citation type="submission" date="2019-09" db="EMBL/GenBank/DDBJ databases">
        <title>Draft genome sequences of 48 bacterial type strains from the CCUG.</title>
        <authorList>
            <person name="Tunovic T."/>
            <person name="Pineiro-Iglesias B."/>
            <person name="Unosson C."/>
            <person name="Inganas E."/>
            <person name="Ohlen M."/>
            <person name="Cardew S."/>
            <person name="Jensie-Markopoulos S."/>
            <person name="Salva-Serra F."/>
            <person name="Jaen-Luchoro D."/>
            <person name="Karlsson R."/>
            <person name="Svensson-Stadler L."/>
            <person name="Chun J."/>
            <person name="Moore E."/>
        </authorList>
    </citation>
    <scope>NUCLEOTIDE SEQUENCE [LARGE SCALE GENOMIC DNA]</scope>
    <source>
        <strain evidence="6 7">CCUG 65686</strain>
    </source>
</reference>
<dbReference type="Pfam" id="PF13018">
    <property type="entry name" value="ESPR"/>
    <property type="match status" value="1"/>
</dbReference>
<dbReference type="EMBL" id="VZOK01000013">
    <property type="protein sequence ID" value="KAB0638719.1"/>
    <property type="molecule type" value="Genomic_DNA"/>
</dbReference>